<reference evidence="2" key="1">
    <citation type="submission" date="2016-06" db="UniProtKB">
        <authorList>
            <consortium name="WormBaseParasite"/>
        </authorList>
    </citation>
    <scope>IDENTIFICATION</scope>
</reference>
<feature type="coiled-coil region" evidence="1">
    <location>
        <begin position="44"/>
        <end position="106"/>
    </location>
</feature>
<sequence>LNEAVASRDILLRSAAAQFHLPSDLTEALENASEMSSTLLDSLRQEFKKAVQEKESNFQHIKRENDSELTRVKNQAERAKITTAKLDAIRVEVATAETAVEELDRSTELSDTRDRLTGLVTERREIDRALNTVDRSRHLEALEQVFGDTAVPPVLTETIIETELARAQDRTRLPGLQTNRLRAQFMNRLNSLDQAVRETRKRLTKAGNDQSVLETSTKYTRSQLQDKQNQLRQMEERILSVAGSPDLEQVLGRLQQRRQVLEE</sequence>
<keyword evidence="1" id="KW-0175">Coiled coil</keyword>
<evidence type="ECO:0000313" key="2">
    <source>
        <dbReference type="WBParaSite" id="ECPE_0001353301-mRNA-1"/>
    </source>
</evidence>
<organism evidence="2">
    <name type="scientific">Echinostoma caproni</name>
    <dbReference type="NCBI Taxonomy" id="27848"/>
    <lineage>
        <taxon>Eukaryota</taxon>
        <taxon>Metazoa</taxon>
        <taxon>Spiralia</taxon>
        <taxon>Lophotrochozoa</taxon>
        <taxon>Platyhelminthes</taxon>
        <taxon>Trematoda</taxon>
        <taxon>Digenea</taxon>
        <taxon>Plagiorchiida</taxon>
        <taxon>Echinostomata</taxon>
        <taxon>Echinostomatoidea</taxon>
        <taxon>Echinostomatidae</taxon>
        <taxon>Echinostoma</taxon>
    </lineage>
</organism>
<name>A0A183B2Q9_9TREM</name>
<dbReference type="AlphaFoldDB" id="A0A183B2Q9"/>
<proteinExistence type="predicted"/>
<feature type="coiled-coil region" evidence="1">
    <location>
        <begin position="182"/>
        <end position="237"/>
    </location>
</feature>
<accession>A0A183B2Q9</accession>
<protein>
    <submittedName>
        <fullName evidence="2">RING-type E3 ubiquitin transferase</fullName>
    </submittedName>
</protein>
<dbReference type="WBParaSite" id="ECPE_0001353301-mRNA-1">
    <property type="protein sequence ID" value="ECPE_0001353301-mRNA-1"/>
    <property type="gene ID" value="ECPE_0001353301"/>
</dbReference>
<evidence type="ECO:0000256" key="1">
    <source>
        <dbReference type="SAM" id="Coils"/>
    </source>
</evidence>